<sequence length="75" mass="8437">MSSSNLQTWLQGDGFWFITFGAIILIILAWRNSSWGRLFTTLVFYAVIASLTGGGRQLLHVIGWFLRLFGIETGL</sequence>
<proteinExistence type="predicted"/>
<keyword evidence="1" id="KW-1133">Transmembrane helix</keyword>
<evidence type="ECO:0000313" key="3">
    <source>
        <dbReference type="Proteomes" id="UP000222913"/>
    </source>
</evidence>
<protein>
    <submittedName>
        <fullName evidence="2">Uncharacterized protein</fullName>
    </submittedName>
</protein>
<evidence type="ECO:0000256" key="1">
    <source>
        <dbReference type="SAM" id="Phobius"/>
    </source>
</evidence>
<organism evidence="2 3">
    <name type="scientific">Streptococcus macedonicus</name>
    <name type="common">Streptococcus gallolyticus macedonicus</name>
    <dbReference type="NCBI Taxonomy" id="59310"/>
    <lineage>
        <taxon>Bacteria</taxon>
        <taxon>Bacillati</taxon>
        <taxon>Bacillota</taxon>
        <taxon>Bacilli</taxon>
        <taxon>Lactobacillales</taxon>
        <taxon>Streptococcaceae</taxon>
        <taxon>Streptococcus</taxon>
    </lineage>
</organism>
<evidence type="ECO:0000313" key="2">
    <source>
        <dbReference type="EMBL" id="PHV56124.1"/>
    </source>
</evidence>
<dbReference type="AlphaFoldDB" id="A0A2G3NRE3"/>
<dbReference type="EMBL" id="PEBM01000050">
    <property type="protein sequence ID" value="PHV56124.1"/>
    <property type="molecule type" value="Genomic_DNA"/>
</dbReference>
<feature type="transmembrane region" description="Helical" evidence="1">
    <location>
        <begin position="42"/>
        <end position="66"/>
    </location>
</feature>
<gene>
    <name evidence="2" type="ORF">CS010_08935</name>
</gene>
<feature type="transmembrane region" description="Helical" evidence="1">
    <location>
        <begin position="14"/>
        <end position="30"/>
    </location>
</feature>
<name>A0A2G3NRE3_STRMC</name>
<accession>A0A2G3NRE3</accession>
<comment type="caution">
    <text evidence="2">The sequence shown here is derived from an EMBL/GenBank/DDBJ whole genome shotgun (WGS) entry which is preliminary data.</text>
</comment>
<keyword evidence="1" id="KW-0812">Transmembrane</keyword>
<dbReference type="RefSeq" id="WP_000099227.1">
    <property type="nucleotide sequence ID" value="NZ_PEBM01000050.1"/>
</dbReference>
<reference evidence="2 3" key="1">
    <citation type="submission" date="2017-10" db="EMBL/GenBank/DDBJ databases">
        <title>Whole-genome sequence of three Streptococcus macedonicus strains isolated from Italian cheeses of the Veneto region.</title>
        <authorList>
            <person name="Treu L."/>
            <person name="De Diego-Diaz B."/>
            <person name="Papadimitriou K."/>
            <person name="Tsakalidou E."/>
            <person name="Corich V."/>
            <person name="Giacomini A."/>
        </authorList>
    </citation>
    <scope>NUCLEOTIDE SEQUENCE [LARGE SCALE GENOMIC DNA]</scope>
    <source>
        <strain evidence="2 3">27MV</strain>
    </source>
</reference>
<keyword evidence="1" id="KW-0472">Membrane</keyword>
<dbReference type="Proteomes" id="UP000222913">
    <property type="component" value="Unassembled WGS sequence"/>
</dbReference>